<dbReference type="RefSeq" id="WP_190824872.1">
    <property type="nucleotide sequence ID" value="NZ_CAWPPI010000001.1"/>
</dbReference>
<reference evidence="1" key="1">
    <citation type="submission" date="2020-09" db="EMBL/GenBank/DDBJ databases">
        <title>Iningainema tapete sp. nov. (Scytonemataceae, Cyanobacteria) from greenhouses in central Florida (USA) produces two types of nodularin with biosynthetic potential for microcystin-LR and anabaenopeptins.</title>
        <authorList>
            <person name="Berthold D.E."/>
            <person name="Lefler F.W."/>
            <person name="Huang I.-S."/>
            <person name="Abdulla H."/>
            <person name="Zimba P.V."/>
            <person name="Laughinghouse H.D. IV."/>
        </authorList>
    </citation>
    <scope>NUCLEOTIDE SEQUENCE</scope>
    <source>
        <strain evidence="1">BLCCT55</strain>
    </source>
</reference>
<comment type="caution">
    <text evidence="1">The sequence shown here is derived from an EMBL/GenBank/DDBJ whole genome shotgun (WGS) entry which is preliminary data.</text>
</comment>
<dbReference type="Proteomes" id="UP000629098">
    <property type="component" value="Unassembled WGS sequence"/>
</dbReference>
<dbReference type="AlphaFoldDB" id="A0A8J6XI18"/>
<sequence length="90" mass="10235">MNSETIQQLQDEIYQEMSERLKNANFDKVLEKYGISGDNILKFQATLDLTKIQFSDAVGNQQVKDLTRAIPGQKLVIKNCDWCACWGCCS</sequence>
<organism evidence="1 2">
    <name type="scientific">Iningainema tapete BLCC-T55</name>
    <dbReference type="NCBI Taxonomy" id="2748662"/>
    <lineage>
        <taxon>Bacteria</taxon>
        <taxon>Bacillati</taxon>
        <taxon>Cyanobacteriota</taxon>
        <taxon>Cyanophyceae</taxon>
        <taxon>Nostocales</taxon>
        <taxon>Scytonemataceae</taxon>
        <taxon>Iningainema tapete</taxon>
    </lineage>
</organism>
<accession>A0A8J6XI18</accession>
<dbReference type="EMBL" id="JACXAE010000001">
    <property type="protein sequence ID" value="MBD2770572.1"/>
    <property type="molecule type" value="Genomic_DNA"/>
</dbReference>
<protein>
    <submittedName>
        <fullName evidence="1">Uncharacterized protein</fullName>
    </submittedName>
</protein>
<name>A0A8J6XI18_9CYAN</name>
<evidence type="ECO:0000313" key="1">
    <source>
        <dbReference type="EMBL" id="MBD2770572.1"/>
    </source>
</evidence>
<keyword evidence="2" id="KW-1185">Reference proteome</keyword>
<gene>
    <name evidence="1" type="ORF">ICL16_00120</name>
</gene>
<proteinExistence type="predicted"/>
<evidence type="ECO:0000313" key="2">
    <source>
        <dbReference type="Proteomes" id="UP000629098"/>
    </source>
</evidence>